<dbReference type="PANTHER" id="PTHR24421">
    <property type="entry name" value="NITRATE/NITRITE SENSOR PROTEIN NARX-RELATED"/>
    <property type="match status" value="1"/>
</dbReference>
<evidence type="ECO:0000256" key="5">
    <source>
        <dbReference type="ARBA" id="ARBA00022741"/>
    </source>
</evidence>
<keyword evidence="4" id="KW-0808">Transferase</keyword>
<dbReference type="EMBL" id="JROM01000022">
    <property type="protein sequence ID" value="KHE74326.1"/>
    <property type="molecule type" value="Genomic_DNA"/>
</dbReference>
<accession>A0A0B0D8M7</accession>
<dbReference type="Gene3D" id="3.30.565.10">
    <property type="entry name" value="Histidine kinase-like ATPase, C-terminal domain"/>
    <property type="match status" value="1"/>
</dbReference>
<dbReference type="GO" id="GO:0016020">
    <property type="term" value="C:membrane"/>
    <property type="evidence" value="ECO:0007669"/>
    <property type="project" value="InterPro"/>
</dbReference>
<keyword evidence="6 11" id="KW-0418">Kinase</keyword>
<dbReference type="Gene3D" id="1.20.5.1930">
    <property type="match status" value="1"/>
</dbReference>
<dbReference type="eggNOG" id="COG4585">
    <property type="taxonomic scope" value="Bacteria"/>
</dbReference>
<evidence type="ECO:0000256" key="8">
    <source>
        <dbReference type="ARBA" id="ARBA00023012"/>
    </source>
</evidence>
<keyword evidence="8" id="KW-0902">Two-component regulatory system</keyword>
<evidence type="ECO:0000313" key="11">
    <source>
        <dbReference type="EMBL" id="KHE74326.1"/>
    </source>
</evidence>
<protein>
    <recommendedName>
        <fullName evidence="2">histidine kinase</fullName>
        <ecNumber evidence="2">2.7.13.3</ecNumber>
    </recommendedName>
</protein>
<keyword evidence="3" id="KW-0597">Phosphoprotein</keyword>
<evidence type="ECO:0000256" key="2">
    <source>
        <dbReference type="ARBA" id="ARBA00012438"/>
    </source>
</evidence>
<dbReference type="GO" id="GO:0046983">
    <property type="term" value="F:protein dimerization activity"/>
    <property type="evidence" value="ECO:0007669"/>
    <property type="project" value="InterPro"/>
</dbReference>
<evidence type="ECO:0000256" key="7">
    <source>
        <dbReference type="ARBA" id="ARBA00022840"/>
    </source>
</evidence>
<dbReference type="CDD" id="cd16917">
    <property type="entry name" value="HATPase_UhpB-NarQ-NarX-like"/>
    <property type="match status" value="1"/>
</dbReference>
<evidence type="ECO:0000256" key="1">
    <source>
        <dbReference type="ARBA" id="ARBA00000085"/>
    </source>
</evidence>
<evidence type="ECO:0000259" key="10">
    <source>
        <dbReference type="Pfam" id="PF07730"/>
    </source>
</evidence>
<feature type="domain" description="Signal transduction histidine kinase subgroup 3 dimerisation and phosphoacceptor" evidence="10">
    <location>
        <begin position="167"/>
        <end position="230"/>
    </location>
</feature>
<evidence type="ECO:0000256" key="9">
    <source>
        <dbReference type="SAM" id="Phobius"/>
    </source>
</evidence>
<dbReference type="RefSeq" id="WP_035964135.1">
    <property type="nucleotide sequence ID" value="NZ_JROM01000022.1"/>
</dbReference>
<dbReference type="PANTHER" id="PTHR24421:SF10">
    <property type="entry name" value="NITRATE_NITRITE SENSOR PROTEIN NARQ"/>
    <property type="match status" value="1"/>
</dbReference>
<dbReference type="EC" id="2.7.13.3" evidence="2"/>
<dbReference type="GO" id="GO:0005524">
    <property type="term" value="F:ATP binding"/>
    <property type="evidence" value="ECO:0007669"/>
    <property type="project" value="UniProtKB-KW"/>
</dbReference>
<dbReference type="GO" id="GO:0000155">
    <property type="term" value="F:phosphorelay sensor kinase activity"/>
    <property type="evidence" value="ECO:0007669"/>
    <property type="project" value="InterPro"/>
</dbReference>
<dbReference type="STRING" id="223184.AS25_08135"/>
<keyword evidence="9" id="KW-1133">Transmembrane helix</keyword>
<dbReference type="AlphaFoldDB" id="A0A0B0D8M7"/>
<evidence type="ECO:0000313" key="12">
    <source>
        <dbReference type="Proteomes" id="UP000030664"/>
    </source>
</evidence>
<feature type="transmembrane region" description="Helical" evidence="9">
    <location>
        <begin position="76"/>
        <end position="109"/>
    </location>
</feature>
<evidence type="ECO:0000256" key="3">
    <source>
        <dbReference type="ARBA" id="ARBA00022553"/>
    </source>
</evidence>
<comment type="catalytic activity">
    <reaction evidence="1">
        <text>ATP + protein L-histidine = ADP + protein N-phospho-L-histidine.</text>
        <dbReference type="EC" id="2.7.13.3"/>
    </reaction>
</comment>
<reference evidence="11 12" key="1">
    <citation type="submission" date="2014-09" db="EMBL/GenBank/DDBJ databases">
        <title>High-quality draft genome sequence of Kocuria marina SO9-6, an actinobacterium isolated from a copper mine.</title>
        <authorList>
            <person name="Castro D.B."/>
            <person name="Pereira L.B."/>
            <person name="Silva M.V."/>
            <person name="Silva B.P."/>
            <person name="Zanardi B.R."/>
            <person name="Carlos C."/>
            <person name="Belgini D.R."/>
            <person name="Limache E.G."/>
            <person name="Lacerda G.V."/>
            <person name="Nery M.B."/>
            <person name="Gomes M.B."/>
            <person name="Souza S."/>
            <person name="Silva T.M."/>
            <person name="Rodrigues V.D."/>
            <person name="Paulino L.C."/>
            <person name="Vicentini R."/>
            <person name="Ferraz L.F."/>
            <person name="Ottoboni L.M."/>
        </authorList>
    </citation>
    <scope>NUCLEOTIDE SEQUENCE [LARGE SCALE GENOMIC DNA]</scope>
    <source>
        <strain evidence="11 12">SO9-6</strain>
    </source>
</reference>
<name>A0A0B0D8M7_9MICC</name>
<evidence type="ECO:0000256" key="6">
    <source>
        <dbReference type="ARBA" id="ARBA00022777"/>
    </source>
</evidence>
<dbReference type="InterPro" id="IPR050482">
    <property type="entry name" value="Sensor_HK_TwoCompSys"/>
</dbReference>
<keyword evidence="5" id="KW-0547">Nucleotide-binding</keyword>
<feature type="transmembrane region" description="Helical" evidence="9">
    <location>
        <begin position="121"/>
        <end position="143"/>
    </location>
</feature>
<proteinExistence type="predicted"/>
<gene>
    <name evidence="11" type="ORF">AS25_08135</name>
</gene>
<comment type="caution">
    <text evidence="11">The sequence shown here is derived from an EMBL/GenBank/DDBJ whole genome shotgun (WGS) entry which is preliminary data.</text>
</comment>
<evidence type="ECO:0000256" key="4">
    <source>
        <dbReference type="ARBA" id="ARBA00022679"/>
    </source>
</evidence>
<organism evidence="11 12">
    <name type="scientific">Kocuria marina</name>
    <dbReference type="NCBI Taxonomy" id="223184"/>
    <lineage>
        <taxon>Bacteria</taxon>
        <taxon>Bacillati</taxon>
        <taxon>Actinomycetota</taxon>
        <taxon>Actinomycetes</taxon>
        <taxon>Micrococcales</taxon>
        <taxon>Micrococcaceae</taxon>
        <taxon>Kocuria</taxon>
    </lineage>
</organism>
<dbReference type="InterPro" id="IPR011712">
    <property type="entry name" value="Sig_transdc_His_kin_sub3_dim/P"/>
</dbReference>
<dbReference type="Pfam" id="PF07730">
    <property type="entry name" value="HisKA_3"/>
    <property type="match status" value="1"/>
</dbReference>
<keyword evidence="7" id="KW-0067">ATP-binding</keyword>
<dbReference type="InterPro" id="IPR036890">
    <property type="entry name" value="HATPase_C_sf"/>
</dbReference>
<keyword evidence="9" id="KW-0812">Transmembrane</keyword>
<sequence>MPSWLRIVVVLFAAVALLDDLRAMPWSFMSPVAAVLSGSFLVLSYGSVALLAWSPLASAVAITFSYVLATVLHDYALALLCACVVLVAVLTTLSRGVALAHLAVTATWVVVSAGVLRNSDFVWTVGIPLGVSALIGAAVRFFLTQYRLNTRRLAVMEATHQRLREQERLALARDLHDVVAHELTLVTMQAAGSHRQQDPGELHRTIDTMDSAARSGLHELRTLLHILRDSPGAPDERDSSSGLTTGSLYGVARALAASLERAALKPELELGDGLDEIPTSIRGTAARVLQEASTNIIKYAPTGSRCALRVFVRDGAVHVHAENQIRRGAGTDSGRRELTSAFGLRGIQERVALLNGQVEYGPRNAVWHLDVRIPVA</sequence>
<dbReference type="Proteomes" id="UP000030664">
    <property type="component" value="Unassembled WGS sequence"/>
</dbReference>
<keyword evidence="9" id="KW-0472">Membrane</keyword>